<protein>
    <submittedName>
        <fullName evidence="5">Macrolide transport system ATP-binding/permease protein</fullName>
    </submittedName>
</protein>
<dbReference type="InterPro" id="IPR003439">
    <property type="entry name" value="ABC_transporter-like_ATP-bd"/>
</dbReference>
<evidence type="ECO:0000259" key="4">
    <source>
        <dbReference type="PROSITE" id="PS50893"/>
    </source>
</evidence>
<dbReference type="EMBL" id="JACHMK010000001">
    <property type="protein sequence ID" value="MBB6333594.1"/>
    <property type="molecule type" value="Genomic_DNA"/>
</dbReference>
<dbReference type="GO" id="GO:0005524">
    <property type="term" value="F:ATP binding"/>
    <property type="evidence" value="ECO:0007669"/>
    <property type="project" value="UniProtKB-KW"/>
</dbReference>
<dbReference type="CDD" id="cd03221">
    <property type="entry name" value="ABCF_EF-3"/>
    <property type="match status" value="1"/>
</dbReference>
<evidence type="ECO:0000256" key="3">
    <source>
        <dbReference type="ARBA" id="ARBA00022840"/>
    </source>
</evidence>
<dbReference type="GO" id="GO:0016887">
    <property type="term" value="F:ATP hydrolysis activity"/>
    <property type="evidence" value="ECO:0007669"/>
    <property type="project" value="InterPro"/>
</dbReference>
<sequence>MPAITLTELSFSYTAEPLLEGVSLTVVNGERACLIGPNGCGKTTLLNIVTGDLVPRSGSAEITGVEGGAAGLRRAPDVLTMTGTVGDYLDAATEPIRALSSRFDEVNAALATSPSPAEERRLAREFDELLARMEAADVWSLDARIEETLAGLGLSLLAGEDGKERDLSTLSPGQRGRLELAATLLAAPSVLVLDEPTNHLDAEAARFLSALLRDFHGPILFASHDRAFIDETATVLLDLDTAPWQALLTATGGGVLPGVQRCAGGYADYLERKAAARAGHVQLHAAQQEEKKQIRAHRRSAEDIKEGGIRLKEAKGKEKKFFADRASKTMTRRTRGDDRKMEALTHREVRKPREYLLRMDLPPVGEASGTLALAIRKAHVPGRLAPITCDLRAGEHLLLTGPNGSGKSTLLQWIASSTPPTPDSTGTIDPGGRLALVPQRLPAPGDPGLDPETWEAGIGELGAGILHPSMWHRPIAELSAGNQRRVQLALAVAASPEILIVDEPTNYLDLDSIEALEGALADWNGTLLVASHDRWLLDHWAGERIELEPAR</sequence>
<reference evidence="5" key="1">
    <citation type="submission" date="2020-08" db="EMBL/GenBank/DDBJ databases">
        <title>Sequencing the genomes of 1000 actinobacteria strains.</title>
        <authorList>
            <person name="Klenk H.-P."/>
        </authorList>
    </citation>
    <scope>NUCLEOTIDE SEQUENCE</scope>
    <source>
        <strain evidence="5">DSM 10695</strain>
    </source>
</reference>
<dbReference type="InterPro" id="IPR050611">
    <property type="entry name" value="ABCF"/>
</dbReference>
<name>A0A923E0E3_9ACTO</name>
<organism evidence="5 6">
    <name type="scientific">Schaalia hyovaginalis</name>
    <dbReference type="NCBI Taxonomy" id="29316"/>
    <lineage>
        <taxon>Bacteria</taxon>
        <taxon>Bacillati</taxon>
        <taxon>Actinomycetota</taxon>
        <taxon>Actinomycetes</taxon>
        <taxon>Actinomycetales</taxon>
        <taxon>Actinomycetaceae</taxon>
        <taxon>Schaalia</taxon>
    </lineage>
</organism>
<dbReference type="PROSITE" id="PS50893">
    <property type="entry name" value="ABC_TRANSPORTER_2"/>
    <property type="match status" value="1"/>
</dbReference>
<dbReference type="Pfam" id="PF00005">
    <property type="entry name" value="ABC_tran"/>
    <property type="match status" value="2"/>
</dbReference>
<evidence type="ECO:0000313" key="5">
    <source>
        <dbReference type="EMBL" id="MBB6333594.1"/>
    </source>
</evidence>
<dbReference type="InterPro" id="IPR017871">
    <property type="entry name" value="ABC_transporter-like_CS"/>
</dbReference>
<feature type="domain" description="ABC transporter" evidence="4">
    <location>
        <begin position="4"/>
        <end position="283"/>
    </location>
</feature>
<dbReference type="PROSITE" id="PS00211">
    <property type="entry name" value="ABC_TRANSPORTER_1"/>
    <property type="match status" value="1"/>
</dbReference>
<dbReference type="SUPFAM" id="SSF52540">
    <property type="entry name" value="P-loop containing nucleoside triphosphate hydrolases"/>
    <property type="match status" value="2"/>
</dbReference>
<dbReference type="InterPro" id="IPR003593">
    <property type="entry name" value="AAA+_ATPase"/>
</dbReference>
<gene>
    <name evidence="5" type="ORF">HD592_000159</name>
</gene>
<dbReference type="RefSeq" id="WP_184451293.1">
    <property type="nucleotide sequence ID" value="NZ_JACHMK010000001.1"/>
</dbReference>
<dbReference type="Proteomes" id="UP000617426">
    <property type="component" value="Unassembled WGS sequence"/>
</dbReference>
<keyword evidence="6" id="KW-1185">Reference proteome</keyword>
<comment type="caution">
    <text evidence="5">The sequence shown here is derived from an EMBL/GenBank/DDBJ whole genome shotgun (WGS) entry which is preliminary data.</text>
</comment>
<dbReference type="Gene3D" id="3.40.50.300">
    <property type="entry name" value="P-loop containing nucleotide triphosphate hydrolases"/>
    <property type="match status" value="3"/>
</dbReference>
<evidence type="ECO:0000256" key="2">
    <source>
        <dbReference type="ARBA" id="ARBA00022741"/>
    </source>
</evidence>
<dbReference type="PANTHER" id="PTHR19211">
    <property type="entry name" value="ATP-BINDING TRANSPORT PROTEIN-RELATED"/>
    <property type="match status" value="1"/>
</dbReference>
<dbReference type="FunFam" id="3.40.50.300:FF:000011">
    <property type="entry name" value="Putative ABC transporter ATP-binding component"/>
    <property type="match status" value="1"/>
</dbReference>
<evidence type="ECO:0000256" key="1">
    <source>
        <dbReference type="ARBA" id="ARBA00022737"/>
    </source>
</evidence>
<dbReference type="InterPro" id="IPR027417">
    <property type="entry name" value="P-loop_NTPase"/>
</dbReference>
<accession>A0A923E0E3</accession>
<keyword evidence="1" id="KW-0677">Repeat</keyword>
<dbReference type="SMART" id="SM00382">
    <property type="entry name" value="AAA"/>
    <property type="match status" value="2"/>
</dbReference>
<keyword evidence="3 5" id="KW-0067">ATP-binding</keyword>
<dbReference type="AlphaFoldDB" id="A0A923E0E3"/>
<proteinExistence type="predicted"/>
<keyword evidence="2" id="KW-0547">Nucleotide-binding</keyword>
<evidence type="ECO:0000313" key="6">
    <source>
        <dbReference type="Proteomes" id="UP000617426"/>
    </source>
</evidence>